<name>A0A841TWV1_9BACL</name>
<dbReference type="RefSeq" id="WP_185135477.1">
    <property type="nucleotide sequence ID" value="NZ_JACJVR010000031.1"/>
</dbReference>
<dbReference type="Pfam" id="PF06935">
    <property type="entry name" value="DUF1284"/>
    <property type="match status" value="1"/>
</dbReference>
<keyword evidence="2" id="KW-1185">Reference proteome</keyword>
<accession>A0A841TWV1</accession>
<sequence>MAVRLRGHHLLCLLGYRGKGYSEGFCRNMTEVYETLRARPDTPIEIVEGPDDICRAFPEDQVSHCDNAGVYAKDAAILARLGFAPGRTLAWRAALERAATSVAPGDIAHLCSDCRWQPLGLCSEGVAHVRASRTLRELPSS</sequence>
<evidence type="ECO:0000313" key="1">
    <source>
        <dbReference type="EMBL" id="MBB6691478.1"/>
    </source>
</evidence>
<comment type="caution">
    <text evidence="1">The sequence shown here is derived from an EMBL/GenBank/DDBJ whole genome shotgun (WGS) entry which is preliminary data.</text>
</comment>
<evidence type="ECO:0000313" key="2">
    <source>
        <dbReference type="Proteomes" id="UP000553776"/>
    </source>
</evidence>
<dbReference type="AlphaFoldDB" id="A0A841TWV1"/>
<organism evidence="1 2">
    <name type="scientific">Cohnella xylanilytica</name>
    <dbReference type="NCBI Taxonomy" id="557555"/>
    <lineage>
        <taxon>Bacteria</taxon>
        <taxon>Bacillati</taxon>
        <taxon>Bacillota</taxon>
        <taxon>Bacilli</taxon>
        <taxon>Bacillales</taxon>
        <taxon>Paenibacillaceae</taxon>
        <taxon>Cohnella</taxon>
    </lineage>
</organism>
<dbReference type="Proteomes" id="UP000553776">
    <property type="component" value="Unassembled WGS sequence"/>
</dbReference>
<dbReference type="EMBL" id="JACJVR010000031">
    <property type="protein sequence ID" value="MBB6691478.1"/>
    <property type="molecule type" value="Genomic_DNA"/>
</dbReference>
<gene>
    <name evidence="1" type="ORF">H7B90_08720</name>
</gene>
<reference evidence="1 2" key="1">
    <citation type="submission" date="2020-08" db="EMBL/GenBank/DDBJ databases">
        <title>Cohnella phylogeny.</title>
        <authorList>
            <person name="Dunlap C."/>
        </authorList>
    </citation>
    <scope>NUCLEOTIDE SEQUENCE [LARGE SCALE GENOMIC DNA]</scope>
    <source>
        <strain evidence="1 2">DSM 25239</strain>
    </source>
</reference>
<dbReference type="InterPro" id="IPR009702">
    <property type="entry name" value="DUF1284"/>
</dbReference>
<proteinExistence type="predicted"/>
<protein>
    <submittedName>
        <fullName evidence="1">DUF1284 domain-containing protein</fullName>
    </submittedName>
</protein>